<evidence type="ECO:0000256" key="1">
    <source>
        <dbReference type="ARBA" id="ARBA00001974"/>
    </source>
</evidence>
<dbReference type="Pfam" id="PF00890">
    <property type="entry name" value="FAD_binding_2"/>
    <property type="match status" value="2"/>
</dbReference>
<comment type="cofactor">
    <cofactor evidence="1">
        <name>FAD</name>
        <dbReference type="ChEBI" id="CHEBI:57692"/>
    </cofactor>
</comment>
<comment type="caution">
    <text evidence="6">The sequence shown here is derived from an EMBL/GenBank/DDBJ whole genome shotgun (WGS) entry which is preliminary data.</text>
</comment>
<dbReference type="InterPro" id="IPR050315">
    <property type="entry name" value="FAD-oxidoreductase_2"/>
</dbReference>
<name>A0A6L6YJ33_9BURK</name>
<dbReference type="Gene3D" id="3.50.50.60">
    <property type="entry name" value="FAD/NAD(P)-binding domain"/>
    <property type="match status" value="1"/>
</dbReference>
<keyword evidence="7" id="KW-1185">Reference proteome</keyword>
<accession>A0A6L6YJ33</accession>
<dbReference type="InterPro" id="IPR027477">
    <property type="entry name" value="Succ_DH/fumarate_Rdtase_cat_sf"/>
</dbReference>
<gene>
    <name evidence="6" type="ORF">E5987_10640</name>
</gene>
<organism evidence="6 7">
    <name type="scientific">Parasutterella muris</name>
    <dbReference type="NCBI Taxonomy" id="2565572"/>
    <lineage>
        <taxon>Bacteria</taxon>
        <taxon>Pseudomonadati</taxon>
        <taxon>Pseudomonadota</taxon>
        <taxon>Betaproteobacteria</taxon>
        <taxon>Burkholderiales</taxon>
        <taxon>Sutterellaceae</taxon>
        <taxon>Parasutterella</taxon>
    </lineage>
</organism>
<evidence type="ECO:0000256" key="2">
    <source>
        <dbReference type="ARBA" id="ARBA00022630"/>
    </source>
</evidence>
<evidence type="ECO:0000259" key="5">
    <source>
        <dbReference type="Pfam" id="PF00890"/>
    </source>
</evidence>
<dbReference type="AlphaFoldDB" id="A0A6L6YJ33"/>
<dbReference type="Proteomes" id="UP000472580">
    <property type="component" value="Unassembled WGS sequence"/>
</dbReference>
<keyword evidence="2" id="KW-0285">Flavoprotein</keyword>
<evidence type="ECO:0000313" key="6">
    <source>
        <dbReference type="EMBL" id="MVX57647.1"/>
    </source>
</evidence>
<keyword evidence="4" id="KW-0560">Oxidoreductase</keyword>
<dbReference type="PRINTS" id="PR00411">
    <property type="entry name" value="PNDRDTASEI"/>
</dbReference>
<reference evidence="6 7" key="1">
    <citation type="submission" date="2019-12" db="EMBL/GenBank/DDBJ databases">
        <title>Microbes associate with the intestines of laboratory mice.</title>
        <authorList>
            <person name="Navarre W."/>
            <person name="Wong E."/>
        </authorList>
    </citation>
    <scope>NUCLEOTIDE SEQUENCE [LARGE SCALE GENOMIC DNA]</scope>
    <source>
        <strain evidence="6 7">NM82_D38</strain>
    </source>
</reference>
<evidence type="ECO:0000256" key="4">
    <source>
        <dbReference type="ARBA" id="ARBA00023002"/>
    </source>
</evidence>
<dbReference type="SUPFAM" id="SSF51905">
    <property type="entry name" value="FAD/NAD(P)-binding domain"/>
    <property type="match status" value="1"/>
</dbReference>
<feature type="domain" description="FAD-dependent oxidoreductase 2 FAD-binding" evidence="5">
    <location>
        <begin position="7"/>
        <end position="108"/>
    </location>
</feature>
<dbReference type="PANTHER" id="PTHR43400:SF7">
    <property type="entry name" value="FAD-DEPENDENT OXIDOREDUCTASE 2 FAD BINDING DOMAIN-CONTAINING PROTEIN"/>
    <property type="match status" value="1"/>
</dbReference>
<dbReference type="PRINTS" id="PR00368">
    <property type="entry name" value="FADPNR"/>
</dbReference>
<proteinExistence type="predicted"/>
<dbReference type="InterPro" id="IPR036188">
    <property type="entry name" value="FAD/NAD-bd_sf"/>
</dbReference>
<dbReference type="RefSeq" id="WP_160336064.1">
    <property type="nucleotide sequence ID" value="NZ_WSRP01000039.1"/>
</dbReference>
<evidence type="ECO:0000313" key="7">
    <source>
        <dbReference type="Proteomes" id="UP000472580"/>
    </source>
</evidence>
<dbReference type="Gene3D" id="3.90.700.10">
    <property type="entry name" value="Succinate dehydrogenase/fumarate reductase flavoprotein, catalytic domain"/>
    <property type="match status" value="1"/>
</dbReference>
<evidence type="ECO:0000256" key="3">
    <source>
        <dbReference type="ARBA" id="ARBA00022827"/>
    </source>
</evidence>
<dbReference type="InterPro" id="IPR003953">
    <property type="entry name" value="FAD-dep_OxRdtase_2_FAD-bd"/>
</dbReference>
<dbReference type="EMBL" id="WSRP01000039">
    <property type="protein sequence ID" value="MVX57647.1"/>
    <property type="molecule type" value="Genomic_DNA"/>
</dbReference>
<feature type="domain" description="FAD-dependent oxidoreductase 2 FAD-binding" evidence="5">
    <location>
        <begin position="232"/>
        <end position="385"/>
    </location>
</feature>
<sequence length="402" mass="44248">MKAICELAVVGAGTAGMTAAITAAQRGLKVRVLDRCQVKPGNNSIVFLNAIDPFRQQSQQIQDSTELFYQQTLAYGENLAFPNLVKLLCYNSPGVLQWLEELGVHMPKRVIRIPEGIWPRTHSISYKRLTQALLDRASLLRLTISEQSEVCRILRLANGLWELHFRNGEQLICKNIVIASGQTSIKDLTEENEPCFLSHLLKIGAAVTGLSFINYGPADTKTAQFLVNPTQYILVNKHGKRFVAEDSTKRRLYEKIISAELPVFCLRFNSYVSTGVKLDSLFANQSAEFRSNVLSTLNEYRKSITAGRDYLSEGRSKNSLIPITDPGKIQTMKVEIKPISYLGGLAINSKSQVIGWDGLPIPGLYAAGGVCGGIHGKRAVRGNKLLASIVFGRIAGNSLPLS</sequence>
<dbReference type="GO" id="GO:0016491">
    <property type="term" value="F:oxidoreductase activity"/>
    <property type="evidence" value="ECO:0007669"/>
    <property type="project" value="UniProtKB-KW"/>
</dbReference>
<protein>
    <submittedName>
        <fullName evidence="6">FAD-dependent oxidoreductase</fullName>
    </submittedName>
</protein>
<keyword evidence="3" id="KW-0274">FAD</keyword>
<dbReference type="PANTHER" id="PTHR43400">
    <property type="entry name" value="FUMARATE REDUCTASE"/>
    <property type="match status" value="1"/>
</dbReference>
<dbReference type="OrthoDB" id="9803484at2"/>